<evidence type="ECO:0000259" key="1">
    <source>
        <dbReference type="Pfam" id="PF01726"/>
    </source>
</evidence>
<sequence>MALKLTKKQKRLMDFLQDFQNNHDYSPSYREIAAGLGLRSVASVAEHIDNLVQLGFLKRNPGSARSLEIVDLSFPETTALFKQRLEFISDPDREVLLEAAQILGLDLES</sequence>
<organism evidence="2 3">
    <name type="scientific">Candidatus Nanosyncoccus nanoralicus</name>
    <dbReference type="NCBI Taxonomy" id="2171996"/>
    <lineage>
        <taxon>Bacteria</taxon>
        <taxon>Candidatus Saccharimonadota</taxon>
        <taxon>Candidatus Nanosyncoccalia</taxon>
        <taxon>Candidatus Nanosyncoccales</taxon>
        <taxon>Candidatus Nanosyncoccaceae</taxon>
        <taxon>Candidatus Nanosyncoccus</taxon>
    </lineage>
</organism>
<evidence type="ECO:0000313" key="3">
    <source>
        <dbReference type="Proteomes" id="UP001191004"/>
    </source>
</evidence>
<proteinExistence type="predicted"/>
<dbReference type="InterPro" id="IPR036390">
    <property type="entry name" value="WH_DNA-bd_sf"/>
</dbReference>
<dbReference type="GO" id="GO:0004252">
    <property type="term" value="F:serine-type endopeptidase activity"/>
    <property type="evidence" value="ECO:0007669"/>
    <property type="project" value="UniProtKB-EC"/>
</dbReference>
<protein>
    <submittedName>
        <fullName evidence="2">LexA repressor</fullName>
        <ecNumber evidence="2">3.4.21.88</ecNumber>
    </submittedName>
</protein>
<dbReference type="Pfam" id="PF01726">
    <property type="entry name" value="LexA_DNA_bind"/>
    <property type="match status" value="1"/>
</dbReference>
<feature type="domain" description="LexA repressor DNA-binding" evidence="1">
    <location>
        <begin position="4"/>
        <end position="65"/>
    </location>
</feature>
<dbReference type="Proteomes" id="UP001191004">
    <property type="component" value="Unassembled WGS sequence"/>
</dbReference>
<evidence type="ECO:0000313" key="2">
    <source>
        <dbReference type="EMBL" id="RYC73438.1"/>
    </source>
</evidence>
<name>A0ABY0FLT2_9BACT</name>
<reference evidence="2 3" key="2">
    <citation type="journal article" date="2020" name="Cell Rep.">
        <title>Acquisition and Adaptation of Ultra-small Parasitic Reduced Genome Bacteria to Mammalian Hosts.</title>
        <authorList>
            <person name="McLean J.S."/>
            <person name="Bor B."/>
            <person name="Kerns K.A."/>
            <person name="Liu Q."/>
            <person name="To T.T."/>
            <person name="Solden L."/>
            <person name="Hendrickson E.L."/>
            <person name="Wrighton K."/>
            <person name="Shi W."/>
            <person name="He X."/>
        </authorList>
    </citation>
    <scope>NUCLEOTIDE SEQUENCE [LARGE SCALE GENOMIC DNA]</scope>
    <source>
        <strain evidence="2 3">TM7_KMM_G3_1_HOT_351</strain>
    </source>
</reference>
<dbReference type="InterPro" id="IPR036388">
    <property type="entry name" value="WH-like_DNA-bd_sf"/>
</dbReference>
<dbReference type="EMBL" id="PRLL01000013">
    <property type="protein sequence ID" value="RYC73438.1"/>
    <property type="molecule type" value="Genomic_DNA"/>
</dbReference>
<dbReference type="SUPFAM" id="SSF46785">
    <property type="entry name" value="Winged helix' DNA-binding domain"/>
    <property type="match status" value="1"/>
</dbReference>
<keyword evidence="3" id="KW-1185">Reference proteome</keyword>
<comment type="caution">
    <text evidence="2">The sequence shown here is derived from an EMBL/GenBank/DDBJ whole genome shotgun (WGS) entry which is preliminary data.</text>
</comment>
<reference evidence="2 3" key="1">
    <citation type="journal article" date="2018" name="bioRxiv">
        <title>Evidence of independent acquisition and adaption of ultra-small bacteria to human hosts across the highly diverse yet reduced genomes of the phylum Saccharibacteria.</title>
        <authorList>
            <person name="McLean J.S."/>
            <person name="Bor B."/>
            <person name="To T.T."/>
            <person name="Liu Q."/>
            <person name="Kearns K.A."/>
            <person name="Solden L.M."/>
            <person name="Wrighton K.C."/>
            <person name="He X."/>
            <person name="Shi W."/>
        </authorList>
    </citation>
    <scope>NUCLEOTIDE SEQUENCE [LARGE SCALE GENOMIC DNA]</scope>
    <source>
        <strain evidence="2 3">TM7_KMM_G3_1_HOT_351</strain>
    </source>
</reference>
<dbReference type="InterPro" id="IPR006199">
    <property type="entry name" value="LexA_DNA-bd_dom"/>
</dbReference>
<gene>
    <name evidence="2" type="primary">lexA</name>
    <name evidence="2" type="ORF">G3KMM_00399</name>
</gene>
<dbReference type="Gene3D" id="1.10.10.10">
    <property type="entry name" value="Winged helix-like DNA-binding domain superfamily/Winged helix DNA-binding domain"/>
    <property type="match status" value="1"/>
</dbReference>
<dbReference type="RefSeq" id="WP_129604890.1">
    <property type="nucleotide sequence ID" value="NZ_PRLL01000013.1"/>
</dbReference>
<dbReference type="EC" id="3.4.21.88" evidence="2"/>
<accession>A0ABY0FLT2</accession>
<keyword evidence="2" id="KW-0378">Hydrolase</keyword>